<evidence type="ECO:0000256" key="1">
    <source>
        <dbReference type="SAM" id="MobiDB-lite"/>
    </source>
</evidence>
<dbReference type="Proteomes" id="UP001054252">
    <property type="component" value="Unassembled WGS sequence"/>
</dbReference>
<comment type="caution">
    <text evidence="2">The sequence shown here is derived from an EMBL/GenBank/DDBJ whole genome shotgun (WGS) entry which is preliminary data.</text>
</comment>
<evidence type="ECO:0000313" key="2">
    <source>
        <dbReference type="EMBL" id="GKV17747.1"/>
    </source>
</evidence>
<name>A0AAV5K1L8_9ROSI</name>
<gene>
    <name evidence="2" type="ORF">SLEP1_g28209</name>
</gene>
<protein>
    <submittedName>
        <fullName evidence="2">Uncharacterized protein</fullName>
    </submittedName>
</protein>
<evidence type="ECO:0000313" key="3">
    <source>
        <dbReference type="Proteomes" id="UP001054252"/>
    </source>
</evidence>
<feature type="region of interest" description="Disordered" evidence="1">
    <location>
        <begin position="1"/>
        <end position="27"/>
    </location>
</feature>
<dbReference type="AlphaFoldDB" id="A0AAV5K1L8"/>
<dbReference type="EMBL" id="BPVZ01000048">
    <property type="protein sequence ID" value="GKV17747.1"/>
    <property type="molecule type" value="Genomic_DNA"/>
</dbReference>
<reference evidence="2 3" key="1">
    <citation type="journal article" date="2021" name="Commun. Biol.">
        <title>The genome of Shorea leprosula (Dipterocarpaceae) highlights the ecological relevance of drought in aseasonal tropical rainforests.</title>
        <authorList>
            <person name="Ng K.K.S."/>
            <person name="Kobayashi M.J."/>
            <person name="Fawcett J.A."/>
            <person name="Hatakeyama M."/>
            <person name="Paape T."/>
            <person name="Ng C.H."/>
            <person name="Ang C.C."/>
            <person name="Tnah L.H."/>
            <person name="Lee C.T."/>
            <person name="Nishiyama T."/>
            <person name="Sese J."/>
            <person name="O'Brien M.J."/>
            <person name="Copetti D."/>
            <person name="Mohd Noor M.I."/>
            <person name="Ong R.C."/>
            <person name="Putra M."/>
            <person name="Sireger I.Z."/>
            <person name="Indrioko S."/>
            <person name="Kosugi Y."/>
            <person name="Izuno A."/>
            <person name="Isagi Y."/>
            <person name="Lee S.L."/>
            <person name="Shimizu K.K."/>
        </authorList>
    </citation>
    <scope>NUCLEOTIDE SEQUENCE [LARGE SCALE GENOMIC DNA]</scope>
    <source>
        <strain evidence="2">214</strain>
    </source>
</reference>
<proteinExistence type="predicted"/>
<sequence>MEMAKGNHGDQKKKNMEKVPSPRREDLLNGNHMLVGWSDIGGFHCHLCPLQCAHATLQGEGKGAAASEVWEVKEDIFRLLHVNKRDQMNDDVSFTEL</sequence>
<keyword evidence="3" id="KW-1185">Reference proteome</keyword>
<accession>A0AAV5K1L8</accession>
<organism evidence="2 3">
    <name type="scientific">Rubroshorea leprosula</name>
    <dbReference type="NCBI Taxonomy" id="152421"/>
    <lineage>
        <taxon>Eukaryota</taxon>
        <taxon>Viridiplantae</taxon>
        <taxon>Streptophyta</taxon>
        <taxon>Embryophyta</taxon>
        <taxon>Tracheophyta</taxon>
        <taxon>Spermatophyta</taxon>
        <taxon>Magnoliopsida</taxon>
        <taxon>eudicotyledons</taxon>
        <taxon>Gunneridae</taxon>
        <taxon>Pentapetalae</taxon>
        <taxon>rosids</taxon>
        <taxon>malvids</taxon>
        <taxon>Malvales</taxon>
        <taxon>Dipterocarpaceae</taxon>
        <taxon>Rubroshorea</taxon>
    </lineage>
</organism>